<comment type="caution">
    <text evidence="1">The sequence shown here is derived from an EMBL/GenBank/DDBJ whole genome shotgun (WGS) entry which is preliminary data.</text>
</comment>
<dbReference type="Proteomes" id="UP001230426">
    <property type="component" value="Unassembled WGS sequence"/>
</dbReference>
<name>A0ABT9R2L2_9ACTN</name>
<evidence type="ECO:0000313" key="1">
    <source>
        <dbReference type="EMBL" id="MDP9863471.1"/>
    </source>
</evidence>
<protein>
    <recommendedName>
        <fullName evidence="3">DUF5753 domain-containing protein</fullName>
    </recommendedName>
</protein>
<evidence type="ECO:0000313" key="2">
    <source>
        <dbReference type="Proteomes" id="UP001230426"/>
    </source>
</evidence>
<keyword evidence="2" id="KW-1185">Reference proteome</keyword>
<dbReference type="EMBL" id="JAUSRB010000002">
    <property type="protein sequence ID" value="MDP9863471.1"/>
    <property type="molecule type" value="Genomic_DNA"/>
</dbReference>
<reference evidence="1 2" key="1">
    <citation type="submission" date="2023-07" db="EMBL/GenBank/DDBJ databases">
        <title>Sequencing the genomes of 1000 actinobacteria strains.</title>
        <authorList>
            <person name="Klenk H.-P."/>
        </authorList>
    </citation>
    <scope>NUCLEOTIDE SEQUENCE [LARGE SCALE GENOMIC DNA]</scope>
    <source>
        <strain evidence="1 2">DSM 44109</strain>
    </source>
</reference>
<sequence length="69" mass="7491">MTTTGYDLDALRVTFPRWVIFRSDAGAFYATRRGVALSAAEISAGIQQTVCADDLGGLVGVLQEQDIRR</sequence>
<dbReference type="RefSeq" id="WP_306860386.1">
    <property type="nucleotide sequence ID" value="NZ_JAUSRB010000002.1"/>
</dbReference>
<accession>A0ABT9R2L2</accession>
<proteinExistence type="predicted"/>
<organism evidence="1 2">
    <name type="scientific">Streptosporangium brasiliense</name>
    <dbReference type="NCBI Taxonomy" id="47480"/>
    <lineage>
        <taxon>Bacteria</taxon>
        <taxon>Bacillati</taxon>
        <taxon>Actinomycetota</taxon>
        <taxon>Actinomycetes</taxon>
        <taxon>Streptosporangiales</taxon>
        <taxon>Streptosporangiaceae</taxon>
        <taxon>Streptosporangium</taxon>
    </lineage>
</organism>
<gene>
    <name evidence="1" type="ORF">J2S55_002737</name>
</gene>
<evidence type="ECO:0008006" key="3">
    <source>
        <dbReference type="Google" id="ProtNLM"/>
    </source>
</evidence>